<dbReference type="SUPFAM" id="SSF52833">
    <property type="entry name" value="Thioredoxin-like"/>
    <property type="match status" value="1"/>
</dbReference>
<dbReference type="PROSITE" id="PS51352">
    <property type="entry name" value="THIOREDOXIN_2"/>
    <property type="match status" value="1"/>
</dbReference>
<keyword evidence="5" id="KW-0560">Oxidoreductase</keyword>
<dbReference type="RefSeq" id="WP_068824664.1">
    <property type="nucleotide sequence ID" value="NZ_CP014224.1"/>
</dbReference>
<dbReference type="CDD" id="cd02970">
    <property type="entry name" value="PRX_like2"/>
    <property type="match status" value="1"/>
</dbReference>
<dbReference type="KEGG" id="wfu:AXE80_03975"/>
<evidence type="ECO:0000256" key="11">
    <source>
        <dbReference type="ARBA" id="ARBA00049091"/>
    </source>
</evidence>
<evidence type="ECO:0000256" key="5">
    <source>
        <dbReference type="ARBA" id="ARBA00023002"/>
    </source>
</evidence>
<dbReference type="InterPro" id="IPR013766">
    <property type="entry name" value="Thioredoxin_domain"/>
</dbReference>
<evidence type="ECO:0000313" key="13">
    <source>
        <dbReference type="EMBL" id="ANW95486.1"/>
    </source>
</evidence>
<proteinExistence type="inferred from homology"/>
<accession>A0A1B1Y3Z4</accession>
<dbReference type="InterPro" id="IPR000866">
    <property type="entry name" value="AhpC/TSA"/>
</dbReference>
<evidence type="ECO:0000256" key="9">
    <source>
        <dbReference type="ARBA" id="ARBA00038489"/>
    </source>
</evidence>
<keyword evidence="14" id="KW-1185">Reference proteome</keyword>
<dbReference type="GO" id="GO:0008379">
    <property type="term" value="F:thioredoxin peroxidase activity"/>
    <property type="evidence" value="ECO:0007669"/>
    <property type="project" value="TreeGrafter"/>
</dbReference>
<evidence type="ECO:0000256" key="1">
    <source>
        <dbReference type="ARBA" id="ARBA00003330"/>
    </source>
</evidence>
<keyword evidence="4" id="KW-0049">Antioxidant</keyword>
<evidence type="ECO:0000256" key="8">
    <source>
        <dbReference type="ARBA" id="ARBA00032824"/>
    </source>
</evidence>
<dbReference type="InterPro" id="IPR036249">
    <property type="entry name" value="Thioredoxin-like_sf"/>
</dbReference>
<dbReference type="GO" id="GO:0005737">
    <property type="term" value="C:cytoplasm"/>
    <property type="evidence" value="ECO:0007669"/>
    <property type="project" value="TreeGrafter"/>
</dbReference>
<evidence type="ECO:0000256" key="3">
    <source>
        <dbReference type="ARBA" id="ARBA00022559"/>
    </source>
</evidence>
<evidence type="ECO:0000313" key="14">
    <source>
        <dbReference type="Proteomes" id="UP000092967"/>
    </source>
</evidence>
<comment type="function">
    <text evidence="1">Thiol-specific peroxidase that catalyzes the reduction of hydrogen peroxide and organic hydroperoxides to water and alcohols, respectively. Plays a role in cell protection against oxidative stress by detoxifying peroxides and as sensor of hydrogen peroxide-mediated signaling events.</text>
</comment>
<gene>
    <name evidence="13" type="ORF">AXE80_03975</name>
</gene>
<dbReference type="STRING" id="1790137.AXE80_03975"/>
<comment type="similarity">
    <text evidence="9">Belongs to the peroxiredoxin family. BCP/PrxQ subfamily.</text>
</comment>
<reference evidence="13 14" key="1">
    <citation type="submission" date="2016-02" db="EMBL/GenBank/DDBJ databases">
        <authorList>
            <person name="Wen L."/>
            <person name="He K."/>
            <person name="Yang H."/>
        </authorList>
    </citation>
    <scope>NUCLEOTIDE SEQUENCE [LARGE SCALE GENOMIC DNA]</scope>
    <source>
        <strain evidence="13 14">CZ1127</strain>
    </source>
</reference>
<keyword evidence="6" id="KW-1015">Disulfide bond</keyword>
<dbReference type="GO" id="GO:0045454">
    <property type="term" value="P:cell redox homeostasis"/>
    <property type="evidence" value="ECO:0007669"/>
    <property type="project" value="TreeGrafter"/>
</dbReference>
<keyword evidence="3" id="KW-0575">Peroxidase</keyword>
<feature type="domain" description="Thioredoxin" evidence="12">
    <location>
        <begin position="43"/>
        <end position="213"/>
    </location>
</feature>
<organism evidence="13 14">
    <name type="scientific">Wenyingzhuangia fucanilytica</name>
    <dbReference type="NCBI Taxonomy" id="1790137"/>
    <lineage>
        <taxon>Bacteria</taxon>
        <taxon>Pseudomonadati</taxon>
        <taxon>Bacteroidota</taxon>
        <taxon>Flavobacteriia</taxon>
        <taxon>Flavobacteriales</taxon>
        <taxon>Flavobacteriaceae</taxon>
        <taxon>Wenyingzhuangia</taxon>
    </lineage>
</organism>
<name>A0A1B1Y3Z4_9FLAO</name>
<dbReference type="AlphaFoldDB" id="A0A1B1Y3Z4"/>
<evidence type="ECO:0000259" key="12">
    <source>
        <dbReference type="PROSITE" id="PS51352"/>
    </source>
</evidence>
<evidence type="ECO:0000256" key="4">
    <source>
        <dbReference type="ARBA" id="ARBA00022862"/>
    </source>
</evidence>
<evidence type="ECO:0000256" key="2">
    <source>
        <dbReference type="ARBA" id="ARBA00013017"/>
    </source>
</evidence>
<comment type="catalytic activity">
    <reaction evidence="11">
        <text>a hydroperoxide + [thioredoxin]-dithiol = an alcohol + [thioredoxin]-disulfide + H2O</text>
        <dbReference type="Rhea" id="RHEA:62620"/>
        <dbReference type="Rhea" id="RHEA-COMP:10698"/>
        <dbReference type="Rhea" id="RHEA-COMP:10700"/>
        <dbReference type="ChEBI" id="CHEBI:15377"/>
        <dbReference type="ChEBI" id="CHEBI:29950"/>
        <dbReference type="ChEBI" id="CHEBI:30879"/>
        <dbReference type="ChEBI" id="CHEBI:35924"/>
        <dbReference type="ChEBI" id="CHEBI:50058"/>
        <dbReference type="EC" id="1.11.1.24"/>
    </reaction>
</comment>
<sequence length="213" mass="23937">MSLTEQLLQKKQEGAAKIPKEIYAQMTKATQDLVDNHISAKAPKKGDTLLNFSLPNSQKETISLSNILSKGKAVISFYRGGWCPYCNLELQALNNILPQLKELNTSLVAITPETPDNSLTTSEKNNIEFDILTDFDNSYAKELNLAFELSDEIKTIYNNFNLNIEKHNGNTDYELPIPATFVVDTNGVILYAYTPEDYTTRLDPEVILEVLNK</sequence>
<protein>
    <recommendedName>
        <fullName evidence="2">thioredoxin-dependent peroxiredoxin</fullName>
        <ecNumber evidence="2">1.11.1.24</ecNumber>
    </recommendedName>
    <alternativeName>
        <fullName evidence="8">Thioredoxin peroxidase</fullName>
    </alternativeName>
    <alternativeName>
        <fullName evidence="10">Thioredoxin-dependent peroxiredoxin Bcp</fullName>
    </alternativeName>
</protein>
<dbReference type="InterPro" id="IPR050924">
    <property type="entry name" value="Peroxiredoxin_BCP/PrxQ"/>
</dbReference>
<evidence type="ECO:0000256" key="7">
    <source>
        <dbReference type="ARBA" id="ARBA00023284"/>
    </source>
</evidence>
<evidence type="ECO:0000256" key="10">
    <source>
        <dbReference type="ARBA" id="ARBA00042639"/>
    </source>
</evidence>
<dbReference type="Pfam" id="PF00578">
    <property type="entry name" value="AhpC-TSA"/>
    <property type="match status" value="1"/>
</dbReference>
<dbReference type="EMBL" id="CP014224">
    <property type="protein sequence ID" value="ANW95486.1"/>
    <property type="molecule type" value="Genomic_DNA"/>
</dbReference>
<keyword evidence="7" id="KW-0676">Redox-active center</keyword>
<dbReference type="OrthoDB" id="9809746at2"/>
<dbReference type="GO" id="GO:0034599">
    <property type="term" value="P:cellular response to oxidative stress"/>
    <property type="evidence" value="ECO:0007669"/>
    <property type="project" value="TreeGrafter"/>
</dbReference>
<dbReference type="EC" id="1.11.1.24" evidence="2"/>
<dbReference type="PANTHER" id="PTHR42801:SF7">
    <property type="entry name" value="SLL1159 PROTEIN"/>
    <property type="match status" value="1"/>
</dbReference>
<dbReference type="Gene3D" id="3.40.30.10">
    <property type="entry name" value="Glutaredoxin"/>
    <property type="match status" value="1"/>
</dbReference>
<evidence type="ECO:0000256" key="6">
    <source>
        <dbReference type="ARBA" id="ARBA00023157"/>
    </source>
</evidence>
<dbReference type="PANTHER" id="PTHR42801">
    <property type="entry name" value="THIOREDOXIN-DEPENDENT PEROXIDE REDUCTASE"/>
    <property type="match status" value="1"/>
</dbReference>
<dbReference type="Proteomes" id="UP000092967">
    <property type="component" value="Chromosome"/>
</dbReference>